<evidence type="ECO:0000313" key="13">
    <source>
        <dbReference type="EMBL" id="KAJ8378230.1"/>
    </source>
</evidence>
<dbReference type="InterPro" id="IPR000248">
    <property type="entry name" value="ATII_rcpt"/>
</dbReference>
<dbReference type="GO" id="GO:0019957">
    <property type="term" value="F:C-C chemokine binding"/>
    <property type="evidence" value="ECO:0007669"/>
    <property type="project" value="TreeGrafter"/>
</dbReference>
<feature type="transmembrane region" description="Helical" evidence="11">
    <location>
        <begin position="74"/>
        <end position="95"/>
    </location>
</feature>
<evidence type="ECO:0000256" key="5">
    <source>
        <dbReference type="ARBA" id="ARBA00023136"/>
    </source>
</evidence>
<dbReference type="InterPro" id="IPR050119">
    <property type="entry name" value="CCR1-9-like"/>
</dbReference>
<reference evidence="13" key="1">
    <citation type="journal article" date="2023" name="Science">
        <title>Genome structures resolve the early diversification of teleost fishes.</title>
        <authorList>
            <person name="Parey E."/>
            <person name="Louis A."/>
            <person name="Montfort J."/>
            <person name="Bouchez O."/>
            <person name="Roques C."/>
            <person name="Iampietro C."/>
            <person name="Lluch J."/>
            <person name="Castinel A."/>
            <person name="Donnadieu C."/>
            <person name="Desvignes T."/>
            <person name="Floi Bucao C."/>
            <person name="Jouanno E."/>
            <person name="Wen M."/>
            <person name="Mejri S."/>
            <person name="Dirks R."/>
            <person name="Jansen H."/>
            <person name="Henkel C."/>
            <person name="Chen W.J."/>
            <person name="Zahm M."/>
            <person name="Cabau C."/>
            <person name="Klopp C."/>
            <person name="Thompson A.W."/>
            <person name="Robinson-Rechavi M."/>
            <person name="Braasch I."/>
            <person name="Lecointre G."/>
            <person name="Bobe J."/>
            <person name="Postlethwait J.H."/>
            <person name="Berthelot C."/>
            <person name="Roest Crollius H."/>
            <person name="Guiguen Y."/>
        </authorList>
    </citation>
    <scope>NUCLEOTIDE SEQUENCE</scope>
    <source>
        <strain evidence="13">NC1722</strain>
    </source>
</reference>
<dbReference type="PROSITE" id="PS00237">
    <property type="entry name" value="G_PROTEIN_RECEP_F1_1"/>
    <property type="match status" value="1"/>
</dbReference>
<evidence type="ECO:0000256" key="9">
    <source>
        <dbReference type="ARBA" id="ARBA00023224"/>
    </source>
</evidence>
<dbReference type="GO" id="GO:0007204">
    <property type="term" value="P:positive regulation of cytosolic calcium ion concentration"/>
    <property type="evidence" value="ECO:0007669"/>
    <property type="project" value="TreeGrafter"/>
</dbReference>
<dbReference type="SUPFAM" id="SSF81321">
    <property type="entry name" value="Family A G protein-coupled receptor-like"/>
    <property type="match status" value="1"/>
</dbReference>
<feature type="transmembrane region" description="Helical" evidence="11">
    <location>
        <begin position="154"/>
        <end position="179"/>
    </location>
</feature>
<feature type="transmembrane region" description="Helical" evidence="11">
    <location>
        <begin position="289"/>
        <end position="316"/>
    </location>
</feature>
<feature type="transmembrane region" description="Helical" evidence="11">
    <location>
        <begin position="249"/>
        <end position="269"/>
    </location>
</feature>
<dbReference type="PANTHER" id="PTHR10489">
    <property type="entry name" value="CELL ADHESION MOLECULE"/>
    <property type="match status" value="1"/>
</dbReference>
<evidence type="ECO:0000256" key="10">
    <source>
        <dbReference type="RuleBase" id="RU000688"/>
    </source>
</evidence>
<comment type="caution">
    <text evidence="13">The sequence shown here is derived from an EMBL/GenBank/DDBJ whole genome shotgun (WGS) entry which is preliminary data.</text>
</comment>
<dbReference type="GO" id="GO:0060326">
    <property type="term" value="P:cell chemotaxis"/>
    <property type="evidence" value="ECO:0007669"/>
    <property type="project" value="TreeGrafter"/>
</dbReference>
<dbReference type="GO" id="GO:0009897">
    <property type="term" value="C:external side of plasma membrane"/>
    <property type="evidence" value="ECO:0007669"/>
    <property type="project" value="TreeGrafter"/>
</dbReference>
<dbReference type="Pfam" id="PF00001">
    <property type="entry name" value="7tm_1"/>
    <property type="match status" value="1"/>
</dbReference>
<evidence type="ECO:0000256" key="6">
    <source>
        <dbReference type="ARBA" id="ARBA00023157"/>
    </source>
</evidence>
<sequence>MSLQMEDLIYYDDDENYTDFNMTEDECHQGTELPLSHVYLPMLYFLIFFTGVSGNLFVIMVMRSKDKSRRLVDTFVANLALADLVFVFTLPLWAVSAANRHRWDLGDPLCKLSSYVIAVNRFSNVFFLACMSVDRYLAVVRLQDSRFQRTGRGIRLTCAVVWASSLLLGVPSLVFRRAAQQHEDGADDVRCLEDTDSPLFLGFGLASLLLAFLLPLLVILCCYSAVLCELRRYRVPGNAKTECHRRHSLKIVLAIVAAFVVSWLPFNVFKGVLTGSRLLGATLSCDAHAFLGRALILSSCLAFLNSCANPVIYLLLDRHFRRRARALCLRVLYGGELHGTTTSTGVSDSRSGSTATRSRLYSLNL</sequence>
<dbReference type="GO" id="GO:0016493">
    <property type="term" value="F:C-C chemokine receptor activity"/>
    <property type="evidence" value="ECO:0007669"/>
    <property type="project" value="TreeGrafter"/>
</dbReference>
<evidence type="ECO:0000256" key="3">
    <source>
        <dbReference type="ARBA" id="ARBA00022989"/>
    </source>
</evidence>
<evidence type="ECO:0000256" key="4">
    <source>
        <dbReference type="ARBA" id="ARBA00023040"/>
    </source>
</evidence>
<proteinExistence type="inferred from homology"/>
<dbReference type="PANTHER" id="PTHR10489:SF954">
    <property type="entry name" value="G PROTEIN-COUPLED RECEPTOR 25"/>
    <property type="match status" value="1"/>
</dbReference>
<evidence type="ECO:0000256" key="2">
    <source>
        <dbReference type="ARBA" id="ARBA00022692"/>
    </source>
</evidence>
<dbReference type="GO" id="GO:0006955">
    <property type="term" value="P:immune response"/>
    <property type="evidence" value="ECO:0007669"/>
    <property type="project" value="TreeGrafter"/>
</dbReference>
<feature type="transmembrane region" description="Helical" evidence="11">
    <location>
        <begin position="42"/>
        <end position="62"/>
    </location>
</feature>
<evidence type="ECO:0000256" key="1">
    <source>
        <dbReference type="ARBA" id="ARBA00004141"/>
    </source>
</evidence>
<feature type="domain" description="G-protein coupled receptors family 1 profile" evidence="12">
    <location>
        <begin position="54"/>
        <end position="313"/>
    </location>
</feature>
<comment type="subcellular location">
    <subcellularLocation>
        <location evidence="1">Membrane</location>
        <topology evidence="1">Multi-pass membrane protein</topology>
    </subcellularLocation>
</comment>
<comment type="similarity">
    <text evidence="10">Belongs to the G-protein coupled receptor 1 family.</text>
</comment>
<dbReference type="InterPro" id="IPR000276">
    <property type="entry name" value="GPCR_Rhodpsn"/>
</dbReference>
<dbReference type="AlphaFoldDB" id="A0AAD7W3F6"/>
<evidence type="ECO:0000256" key="11">
    <source>
        <dbReference type="SAM" id="Phobius"/>
    </source>
</evidence>
<evidence type="ECO:0000259" key="12">
    <source>
        <dbReference type="PROSITE" id="PS50262"/>
    </source>
</evidence>
<keyword evidence="6" id="KW-1015">Disulfide bond</keyword>
<keyword evidence="2 10" id="KW-0812">Transmembrane</keyword>
<gene>
    <name evidence="13" type="ORF">AAFF_G00245180</name>
</gene>
<dbReference type="PRINTS" id="PR00237">
    <property type="entry name" value="GPCRRHODOPSN"/>
</dbReference>
<name>A0AAD7W3F6_9TELE</name>
<evidence type="ECO:0000313" key="14">
    <source>
        <dbReference type="Proteomes" id="UP001221898"/>
    </source>
</evidence>
<accession>A0AAD7W3F6</accession>
<keyword evidence="14" id="KW-1185">Reference proteome</keyword>
<keyword evidence="9 10" id="KW-0807">Transducer</keyword>
<dbReference type="Gene3D" id="1.20.1070.10">
    <property type="entry name" value="Rhodopsin 7-helix transmembrane proteins"/>
    <property type="match status" value="1"/>
</dbReference>
<dbReference type="GO" id="GO:0019722">
    <property type="term" value="P:calcium-mediated signaling"/>
    <property type="evidence" value="ECO:0007669"/>
    <property type="project" value="TreeGrafter"/>
</dbReference>
<dbReference type="EMBL" id="JAINUG010000327">
    <property type="protein sequence ID" value="KAJ8378230.1"/>
    <property type="molecule type" value="Genomic_DNA"/>
</dbReference>
<evidence type="ECO:0000256" key="7">
    <source>
        <dbReference type="ARBA" id="ARBA00023170"/>
    </source>
</evidence>
<keyword evidence="5 11" id="KW-0472">Membrane</keyword>
<protein>
    <recommendedName>
        <fullName evidence="12">G-protein coupled receptors family 1 profile domain-containing protein</fullName>
    </recommendedName>
</protein>
<keyword evidence="8" id="KW-0325">Glycoprotein</keyword>
<dbReference type="Proteomes" id="UP001221898">
    <property type="component" value="Unassembled WGS sequence"/>
</dbReference>
<dbReference type="InterPro" id="IPR017452">
    <property type="entry name" value="GPCR_Rhodpsn_7TM"/>
</dbReference>
<keyword evidence="7 10" id="KW-0675">Receptor</keyword>
<organism evidence="13 14">
    <name type="scientific">Aldrovandia affinis</name>
    <dbReference type="NCBI Taxonomy" id="143900"/>
    <lineage>
        <taxon>Eukaryota</taxon>
        <taxon>Metazoa</taxon>
        <taxon>Chordata</taxon>
        <taxon>Craniata</taxon>
        <taxon>Vertebrata</taxon>
        <taxon>Euteleostomi</taxon>
        <taxon>Actinopterygii</taxon>
        <taxon>Neopterygii</taxon>
        <taxon>Teleostei</taxon>
        <taxon>Notacanthiformes</taxon>
        <taxon>Halosauridae</taxon>
        <taxon>Aldrovandia</taxon>
    </lineage>
</organism>
<feature type="transmembrane region" description="Helical" evidence="11">
    <location>
        <begin position="115"/>
        <end position="133"/>
    </location>
</feature>
<keyword evidence="3 11" id="KW-1133">Transmembrane helix</keyword>
<keyword evidence="4 10" id="KW-0297">G-protein coupled receptor</keyword>
<dbReference type="PROSITE" id="PS50262">
    <property type="entry name" value="G_PROTEIN_RECEP_F1_2"/>
    <property type="match status" value="1"/>
</dbReference>
<dbReference type="PRINTS" id="PR00241">
    <property type="entry name" value="ANGIOTENSINR"/>
</dbReference>
<feature type="transmembrane region" description="Helical" evidence="11">
    <location>
        <begin position="199"/>
        <end position="228"/>
    </location>
</feature>
<evidence type="ECO:0000256" key="8">
    <source>
        <dbReference type="ARBA" id="ARBA00023180"/>
    </source>
</evidence>